<feature type="signal peptide" evidence="1">
    <location>
        <begin position="1"/>
        <end position="30"/>
    </location>
</feature>
<dbReference type="AlphaFoldDB" id="A0AAI9K5G5"/>
<dbReference type="Proteomes" id="UP000660047">
    <property type="component" value="Unassembled WGS sequence"/>
</dbReference>
<evidence type="ECO:0000256" key="1">
    <source>
        <dbReference type="SAM" id="SignalP"/>
    </source>
</evidence>
<dbReference type="RefSeq" id="WP_055223508.1">
    <property type="nucleotide sequence ID" value="NZ_BLYL01000010.1"/>
</dbReference>
<sequence length="578" mass="64614">MKNNYLKKIMLIFPALFLIMSCIVPVKAYASTCPHAGSVSISTIKATCTKKGKKVVKCSRCGKVLSTQTTGNALGHKWKVEQKSATESERGYYRKSCTRCNKIDKKIIYPKICRHVNNGQFTYNPKPTCTSSGYKIQKCTKCGEILSRTAVKKLGHYWTETKKNPTKTKEGCHKKYCKRCKKKLIDKTYPKLEFKYNGKYKCDGFEFNAAGILVTNQNLWGTTCNSISGMKDKFVAAYPMSCNYKLVVECTGNYVYLVNQTKDGKIYKATKKITLGTNSLGLMVYCAKVPLNSKAPNRKCTITIKDEFGRVLKTLNVKQRNDYTFNGYNKTDYIKIINPIVKKLCVSSKDRNPVRGDVAASYMKQVLNGDVISNKVVTCYGATEAYKNLLFAACTYIVDDVNVRINYMTVRTATMLDPSSTFYKTVGVEVEDVNGMSIETDPSTAIIKISEQMTKHDANTVNKKKDAQAFIINTTSAGLKMGIGAFFKKIGAGVVGKGILAAGNKLAKLYCVKVKSDKTKVKYNNELRLKKGTKLKNKDNKVIVYSLADALGYTYNLKFVSGDYSKKYTKTWTKSGKF</sequence>
<feature type="chain" id="PRO_5042570270" evidence="1">
    <location>
        <begin position="31"/>
        <end position="578"/>
    </location>
</feature>
<gene>
    <name evidence="2" type="ORF">COEU31_18150</name>
</gene>
<proteinExistence type="predicted"/>
<keyword evidence="1" id="KW-0732">Signal</keyword>
<protein>
    <submittedName>
        <fullName evidence="2">Uncharacterized protein</fullName>
    </submittedName>
</protein>
<evidence type="ECO:0000313" key="3">
    <source>
        <dbReference type="Proteomes" id="UP000660047"/>
    </source>
</evidence>
<accession>A0AAI9K5G5</accession>
<organism evidence="2 3">
    <name type="scientific">Coprococcus eutactus</name>
    <dbReference type="NCBI Taxonomy" id="33043"/>
    <lineage>
        <taxon>Bacteria</taxon>
        <taxon>Bacillati</taxon>
        <taxon>Bacillota</taxon>
        <taxon>Clostridia</taxon>
        <taxon>Lachnospirales</taxon>
        <taxon>Lachnospiraceae</taxon>
        <taxon>Coprococcus</taxon>
    </lineage>
</organism>
<name>A0AAI9K5G5_9FIRM</name>
<comment type="caution">
    <text evidence="2">The sequence shown here is derived from an EMBL/GenBank/DDBJ whole genome shotgun (WGS) entry which is preliminary data.</text>
</comment>
<dbReference type="PROSITE" id="PS51257">
    <property type="entry name" value="PROKAR_LIPOPROTEIN"/>
    <property type="match status" value="1"/>
</dbReference>
<reference evidence="2" key="1">
    <citation type="submission" date="2020-06" db="EMBL/GenBank/DDBJ databases">
        <title>Characterization of fructooligosaccharide metabolism and fructooligosaccharide-degrading enzymes in human commensal butyrate producers.</title>
        <authorList>
            <person name="Tanno H."/>
            <person name="Fujii T."/>
            <person name="Hirano K."/>
            <person name="Maeno S."/>
            <person name="Tonozuka T."/>
            <person name="Sakamoto M."/>
            <person name="Ohkuma M."/>
            <person name="Tochio T."/>
            <person name="Endo A."/>
        </authorList>
    </citation>
    <scope>NUCLEOTIDE SEQUENCE</scope>
    <source>
        <strain evidence="2">JCM 31265</strain>
    </source>
</reference>
<evidence type="ECO:0000313" key="2">
    <source>
        <dbReference type="EMBL" id="GFO94769.1"/>
    </source>
</evidence>
<dbReference type="EMBL" id="BLYL01000010">
    <property type="protein sequence ID" value="GFO94769.1"/>
    <property type="molecule type" value="Genomic_DNA"/>
</dbReference>